<comment type="caution">
    <text evidence="7">The sequence shown here is derived from an EMBL/GenBank/DDBJ whole genome shotgun (WGS) entry which is preliminary data.</text>
</comment>
<accession>A0A0F5FUD7</accession>
<dbReference type="AlphaFoldDB" id="A0A0F5FUD7"/>
<evidence type="ECO:0000313" key="8">
    <source>
        <dbReference type="Proteomes" id="UP000033632"/>
    </source>
</evidence>
<evidence type="ECO:0000259" key="4">
    <source>
        <dbReference type="Pfam" id="PF00703"/>
    </source>
</evidence>
<dbReference type="RefSeq" id="WP_046107914.1">
    <property type="nucleotide sequence ID" value="NZ_JZEX01000076.1"/>
</dbReference>
<feature type="domain" description="Glycosyl hydrolases family 2 sugar binding" evidence="6">
    <location>
        <begin position="18"/>
        <end position="125"/>
    </location>
</feature>
<dbReference type="GO" id="GO:0004553">
    <property type="term" value="F:hydrolase activity, hydrolyzing O-glycosyl compounds"/>
    <property type="evidence" value="ECO:0007669"/>
    <property type="project" value="InterPro"/>
</dbReference>
<protein>
    <recommendedName>
        <fullName evidence="9">Glycosyl hydrolase</fullName>
    </recommendedName>
</protein>
<feature type="domain" description="Glycoside hydrolase family 2 immunoglobulin-like beta-sandwich" evidence="4">
    <location>
        <begin position="181"/>
        <end position="264"/>
    </location>
</feature>
<dbReference type="Gene3D" id="3.20.20.80">
    <property type="entry name" value="Glycosidases"/>
    <property type="match status" value="1"/>
</dbReference>
<gene>
    <name evidence="7" type="ORF">VE25_07100</name>
</gene>
<dbReference type="EMBL" id="JZEX01000076">
    <property type="protein sequence ID" value="KKB12479.1"/>
    <property type="molecule type" value="Genomic_DNA"/>
</dbReference>
<dbReference type="SUPFAM" id="SSF49785">
    <property type="entry name" value="Galactose-binding domain-like"/>
    <property type="match status" value="1"/>
</dbReference>
<dbReference type="PANTHER" id="PTHR42732">
    <property type="entry name" value="BETA-GALACTOSIDASE"/>
    <property type="match status" value="1"/>
</dbReference>
<dbReference type="PATRIC" id="fig|443610.3.peg.3980"/>
<dbReference type="Gene3D" id="2.60.120.260">
    <property type="entry name" value="Galactose-binding domain-like"/>
    <property type="match status" value="1"/>
</dbReference>
<dbReference type="InterPro" id="IPR006104">
    <property type="entry name" value="Glyco_hydro_2_N"/>
</dbReference>
<evidence type="ECO:0000259" key="5">
    <source>
        <dbReference type="Pfam" id="PF02836"/>
    </source>
</evidence>
<evidence type="ECO:0000259" key="6">
    <source>
        <dbReference type="Pfam" id="PF02837"/>
    </source>
</evidence>
<organism evidence="7 8">
    <name type="scientific">Devosia geojensis</name>
    <dbReference type="NCBI Taxonomy" id="443610"/>
    <lineage>
        <taxon>Bacteria</taxon>
        <taxon>Pseudomonadati</taxon>
        <taxon>Pseudomonadota</taxon>
        <taxon>Alphaproteobacteria</taxon>
        <taxon>Hyphomicrobiales</taxon>
        <taxon>Devosiaceae</taxon>
        <taxon>Devosia</taxon>
    </lineage>
</organism>
<dbReference type="InterPro" id="IPR006103">
    <property type="entry name" value="Glyco_hydro_2_cat"/>
</dbReference>
<comment type="similarity">
    <text evidence="1">Belongs to the glycosyl hydrolase 2 family.</text>
</comment>
<dbReference type="Gene3D" id="2.60.40.10">
    <property type="entry name" value="Immunoglobulins"/>
    <property type="match status" value="1"/>
</dbReference>
<keyword evidence="3" id="KW-0326">Glycosidase</keyword>
<sequence length="928" mass="102354">MQESAQLAATSAITGERQSLSLDGVWRFRHEDGPWREAHVPAPWQAEFSDLVDTFGHAVYQRRFTLPSGWNGRELALRFGAVSYFCEVRFNGEVLGTHEGAFLPFEFVLPQTLVRHENEIEVRVTMPSADRRAFPDFPFTEVPHGKISWYGRVGGLWQSVSLEARDPRRVEEVRIEAGADGVANIALKVTEAAAGLPARVTILDATDSEVAACGLTLAGDNSVRFALDGARLWSPEEPNLYTALIEIGPEGEATDIVRQTFGFRTIETRDGKVLLNGEPIYLRGALDQDYYPDGLYTAPSLEFLEDQARKAKELGLNLLRCHIKVPDPRYYDVADRLGLLVWTEIPNVASFTTRSAQRMRDTMTGILKRDRNHPSIIAWTIINEDWGTRLVENAEHRAWLKDTYDWLRGEDPTRLVVDNSACFPNFHVKSDLNDYHYYRSVPERRQEWDEITAQFAAGAEWTYSTLGDAEWRGDEPLIVSEFGVWGLPDPQKLRREDGSEPDWFETGAMWGDGVALPHGIEERFAALDLHRTFGSFDKFIEAVQWYQFMNLRYEIEEMRAHASIMGYVITELTDVHWEANGLMDIERNPRVFHDVFGQINADIVIVPRPARYSAYSGETLSVSLKVATGGRSISAGATLRWSGDAEGSMSMPATGPVSTADLGALALKLPAVSASRSAQIAFVLEAGGEALARNTLDIALYAKRAATGLPTIATSDGKLKAFAEGLGYAAVPKGEADIVLCHAVDGGDVEAIKAGARYLILADGTVPTNSNLRTDMPPGEAPHRNMVLDGRKVRPSLDQHLPGINLVERDGTIWRGDWIAGFSWLRREGAFADIPGGPIFGLSFSDVVPHHLLTGFRPWEYGSNVHAGIVVGWVHKPAAIVAEKRVGRGGVVATTFRLVREAPGADPVAAALFDALVATARDLPVDAG</sequence>
<dbReference type="Pfam" id="PF00703">
    <property type="entry name" value="Glyco_hydro_2"/>
    <property type="match status" value="1"/>
</dbReference>
<dbReference type="OrthoDB" id="9758603at2"/>
<dbReference type="SUPFAM" id="SSF49303">
    <property type="entry name" value="beta-Galactosidase/glucuronidase domain"/>
    <property type="match status" value="1"/>
</dbReference>
<name>A0A0F5FUD7_9HYPH</name>
<dbReference type="InterPro" id="IPR051913">
    <property type="entry name" value="GH2_Domain-Containing"/>
</dbReference>
<dbReference type="InterPro" id="IPR017853">
    <property type="entry name" value="GH"/>
</dbReference>
<evidence type="ECO:0000313" key="7">
    <source>
        <dbReference type="EMBL" id="KKB12479.1"/>
    </source>
</evidence>
<dbReference type="InterPro" id="IPR008979">
    <property type="entry name" value="Galactose-bd-like_sf"/>
</dbReference>
<evidence type="ECO:0008006" key="9">
    <source>
        <dbReference type="Google" id="ProtNLM"/>
    </source>
</evidence>
<keyword evidence="2" id="KW-0378">Hydrolase</keyword>
<dbReference type="PANTHER" id="PTHR42732:SF2">
    <property type="entry name" value="BETA-MANNOSIDASE"/>
    <property type="match status" value="1"/>
</dbReference>
<dbReference type="GO" id="GO:0005975">
    <property type="term" value="P:carbohydrate metabolic process"/>
    <property type="evidence" value="ECO:0007669"/>
    <property type="project" value="InterPro"/>
</dbReference>
<feature type="domain" description="Glycoside hydrolase family 2 catalytic" evidence="5">
    <location>
        <begin position="266"/>
        <end position="483"/>
    </location>
</feature>
<dbReference type="Pfam" id="PF02836">
    <property type="entry name" value="Glyco_hydro_2_C"/>
    <property type="match status" value="1"/>
</dbReference>
<proteinExistence type="inferred from homology"/>
<keyword evidence="8" id="KW-1185">Reference proteome</keyword>
<reference evidence="7 8" key="1">
    <citation type="submission" date="2015-03" db="EMBL/GenBank/DDBJ databases">
        <authorList>
            <person name="Hassan Y.I."/>
            <person name="Lepp D."/>
            <person name="Li X.-Z."/>
            <person name="Zhou T."/>
        </authorList>
    </citation>
    <scope>NUCLEOTIDE SEQUENCE [LARGE SCALE GENOMIC DNA]</scope>
    <source>
        <strain evidence="7 8">BD-c194</strain>
    </source>
</reference>
<evidence type="ECO:0000256" key="2">
    <source>
        <dbReference type="ARBA" id="ARBA00022801"/>
    </source>
</evidence>
<dbReference type="InterPro" id="IPR036156">
    <property type="entry name" value="Beta-gal/glucu_dom_sf"/>
</dbReference>
<dbReference type="InterPro" id="IPR006102">
    <property type="entry name" value="Ig-like_GH2"/>
</dbReference>
<dbReference type="SUPFAM" id="SSF51445">
    <property type="entry name" value="(Trans)glycosidases"/>
    <property type="match status" value="1"/>
</dbReference>
<dbReference type="InterPro" id="IPR013783">
    <property type="entry name" value="Ig-like_fold"/>
</dbReference>
<dbReference type="Proteomes" id="UP000033632">
    <property type="component" value="Unassembled WGS sequence"/>
</dbReference>
<evidence type="ECO:0000256" key="3">
    <source>
        <dbReference type="ARBA" id="ARBA00023295"/>
    </source>
</evidence>
<dbReference type="Pfam" id="PF02837">
    <property type="entry name" value="Glyco_hydro_2_N"/>
    <property type="match status" value="1"/>
</dbReference>
<dbReference type="STRING" id="443610.VE25_07100"/>
<evidence type="ECO:0000256" key="1">
    <source>
        <dbReference type="ARBA" id="ARBA00007401"/>
    </source>
</evidence>